<dbReference type="OMA" id="RMSCGPV"/>
<dbReference type="GO" id="GO:0051607">
    <property type="term" value="P:defense response to virus"/>
    <property type="evidence" value="ECO:0007669"/>
    <property type="project" value="TreeGrafter"/>
</dbReference>
<dbReference type="GO" id="GO:0001771">
    <property type="term" value="P:immunological synapse formation"/>
    <property type="evidence" value="ECO:0007669"/>
    <property type="project" value="TreeGrafter"/>
</dbReference>
<dbReference type="InterPro" id="IPR000008">
    <property type="entry name" value="C2_dom"/>
</dbReference>
<dbReference type="Ensembl" id="ENSCCRT00000165701.1">
    <property type="protein sequence ID" value="ENSCCRP00000154468.1"/>
    <property type="gene ID" value="ENSCCRG00000064250.1"/>
</dbReference>
<dbReference type="GO" id="GO:0022829">
    <property type="term" value="F:wide pore channel activity"/>
    <property type="evidence" value="ECO:0007669"/>
    <property type="project" value="TreeGrafter"/>
</dbReference>
<dbReference type="Pfam" id="PF00168">
    <property type="entry name" value="C2"/>
    <property type="match status" value="1"/>
</dbReference>
<dbReference type="GO" id="GO:0016020">
    <property type="term" value="C:membrane"/>
    <property type="evidence" value="ECO:0007669"/>
    <property type="project" value="TreeGrafter"/>
</dbReference>
<evidence type="ECO:0000259" key="2">
    <source>
        <dbReference type="PROSITE" id="PS50004"/>
    </source>
</evidence>
<dbReference type="Ensembl" id="ENSCCRT00000195007.1">
    <property type="protein sequence ID" value="ENSCCRP00000099426.1"/>
    <property type="gene ID" value="ENSCCRG00000064250.1"/>
</dbReference>
<dbReference type="Ensembl" id="ENSCCRT00000201392.1">
    <property type="protein sequence ID" value="ENSCCRP00000125333.1"/>
    <property type="gene ID" value="ENSCCRG00000064250.1"/>
</dbReference>
<evidence type="ECO:0000256" key="1">
    <source>
        <dbReference type="SAM" id="SignalP"/>
    </source>
</evidence>
<dbReference type="InterPro" id="IPR035892">
    <property type="entry name" value="C2_domain_sf"/>
</dbReference>
<dbReference type="PANTHER" id="PTHR46096">
    <property type="entry name" value="PERFORIN-1"/>
    <property type="match status" value="1"/>
</dbReference>
<keyword evidence="4" id="KW-1185">Reference proteome</keyword>
<dbReference type="PROSITE" id="PS50004">
    <property type="entry name" value="C2"/>
    <property type="match status" value="1"/>
</dbReference>
<dbReference type="SUPFAM" id="SSF49562">
    <property type="entry name" value="C2 domain (Calcium/lipid-binding domain, CaLB)"/>
    <property type="match status" value="1"/>
</dbReference>
<evidence type="ECO:0000313" key="3">
    <source>
        <dbReference type="Ensembl" id="ENSCCRP00000025595.2"/>
    </source>
</evidence>
<keyword evidence="1" id="KW-0732">Signal</keyword>
<dbReference type="Ensembl" id="ENSCCRT00000191002.1">
    <property type="protein sequence ID" value="ENSCCRP00000122175.1"/>
    <property type="gene ID" value="ENSCCRG00000064250.1"/>
</dbReference>
<dbReference type="Gene3D" id="2.60.40.150">
    <property type="entry name" value="C2 domain"/>
    <property type="match status" value="1"/>
</dbReference>
<feature type="domain" description="C2" evidence="2">
    <location>
        <begin position="8"/>
        <end position="123"/>
    </location>
</feature>
<dbReference type="Ensembl" id="ENSCCRT00000027762.2">
    <property type="protein sequence ID" value="ENSCCRP00000025595.2"/>
    <property type="gene ID" value="ENSCCRG00000064250.1"/>
</dbReference>
<name>A0A8C1B0D3_CYPCA</name>
<sequence>MAVFYHLRLVSLAVLMLVSQLDFSSAAVVLSGLKGTNLPGDALGNTPDPYVKIWCGGEYKKTNHFPGTSYPVWTSSYSFSGCRSGQTLELQVWDQDVKYDDLLGSFRTTVRTGSISGSFSVGKGKMYFKYDVK</sequence>
<reference evidence="3" key="1">
    <citation type="submission" date="2025-05" db="UniProtKB">
        <authorList>
            <consortium name="Ensembl"/>
        </authorList>
    </citation>
    <scope>IDENTIFICATION</scope>
</reference>
<accession>A0A8C1B0D3</accession>
<dbReference type="InterPro" id="IPR052784">
    <property type="entry name" value="Perforin-1_pore-forming"/>
</dbReference>
<dbReference type="GO" id="GO:0001913">
    <property type="term" value="P:T cell mediated cytotoxicity"/>
    <property type="evidence" value="ECO:0007669"/>
    <property type="project" value="TreeGrafter"/>
</dbReference>
<evidence type="ECO:0000313" key="4">
    <source>
        <dbReference type="Proteomes" id="UP001108240"/>
    </source>
</evidence>
<dbReference type="PANTHER" id="PTHR46096:SF1">
    <property type="entry name" value="PERFORIN 1.5"/>
    <property type="match status" value="1"/>
</dbReference>
<feature type="chain" id="PRO_5044674897" evidence="1">
    <location>
        <begin position="27"/>
        <end position="133"/>
    </location>
</feature>
<dbReference type="GeneTree" id="ENSGT00390000012710"/>
<proteinExistence type="predicted"/>
<feature type="signal peptide" evidence="1">
    <location>
        <begin position="1"/>
        <end position="26"/>
    </location>
</feature>
<protein>
    <submittedName>
        <fullName evidence="3">Si:ch211-240l19.7</fullName>
    </submittedName>
</protein>
<organism evidence="3 4">
    <name type="scientific">Cyprinus carpio carpio</name>
    <dbReference type="NCBI Taxonomy" id="630221"/>
    <lineage>
        <taxon>Eukaryota</taxon>
        <taxon>Metazoa</taxon>
        <taxon>Chordata</taxon>
        <taxon>Craniata</taxon>
        <taxon>Vertebrata</taxon>
        <taxon>Euteleostomi</taxon>
        <taxon>Actinopterygii</taxon>
        <taxon>Neopterygii</taxon>
        <taxon>Teleostei</taxon>
        <taxon>Ostariophysi</taxon>
        <taxon>Cypriniformes</taxon>
        <taxon>Cyprinidae</taxon>
        <taxon>Cyprininae</taxon>
        <taxon>Cyprinus</taxon>
    </lineage>
</organism>
<dbReference type="Ensembl" id="ENSCCRT00000110543.1">
    <property type="protein sequence ID" value="ENSCCRP00000174181.1"/>
    <property type="gene ID" value="ENSCCRG00000064250.1"/>
</dbReference>
<dbReference type="Proteomes" id="UP001108240">
    <property type="component" value="Unplaced"/>
</dbReference>
<dbReference type="AlphaFoldDB" id="A0A8C1B0D3"/>
<dbReference type="SMART" id="SM00239">
    <property type="entry name" value="C2"/>
    <property type="match status" value="1"/>
</dbReference>